<dbReference type="PANTHER" id="PTHR25462">
    <property type="entry name" value="BONUS, ISOFORM C-RELATED"/>
    <property type="match status" value="1"/>
</dbReference>
<sequence>MRPQPCAAGKIDKSEGNVLQRKERTMATNTVPENVVRDFFCCGICGYVFKDPRTLPCHHSFCAECLDKYTDEATSQPSAAWFLCPRCRTVVPVAQRGLTGFPKDTFLAELQRRLGISEHRHRIHELDKDSGLGSVIGSRESLCVPFDDVTTNKGRSDVVPERVCSVCESKPEHYCEVCNRFICEECSTYRGEHALHRVQSIAHISVGCRQELQKSLHTTRKEMSSLRRGLSELDKYRMQMKTSKEDAIQDITNRIDAIQRELNLAHQRLVSEVEVLTLTEVNRVDMQRDHLKFNVATLENLSLIMLSILNNGSDLQIMKTSSVFVHAADEAMKNISRSEEHHLQERPFQVKLIEPVFHLNKEVGELCGRIWQGRGNVPKELDGQSRVGTFSEEARMVDSFSLLSESSRQTPCLTNIASTENGELLVVDQANKVVKFVKKGATYKKIYGSENLFGISKLSGDKIVVTDHTVHIFEASGRFEKVLRPEPRDCRGVAVSGDKVYTADACTRCVYVISLSTGTVQKVITQAAGIPFKTPSWIAIGKNAEVALSDPGSGLVSIFDFNYSLLGQCCAVSNPSGLLFDPSGEHLLICDAKRNSVVACDLTGKLVRTVVGEEGFLHQPQALTTDEGGRLYVAEKDGQVKVFTWKA</sequence>
<evidence type="ECO:0000256" key="2">
    <source>
        <dbReference type="ARBA" id="ARBA00022723"/>
    </source>
</evidence>
<dbReference type="PROSITE" id="PS50119">
    <property type="entry name" value="ZF_BBOX"/>
    <property type="match status" value="1"/>
</dbReference>
<keyword evidence="6" id="KW-0175">Coiled coil</keyword>
<protein>
    <recommendedName>
        <fullName evidence="11">RING-type domain-containing protein</fullName>
    </recommendedName>
</protein>
<keyword evidence="3 5" id="KW-0863">Zinc-finger</keyword>
<dbReference type="CDD" id="cd19757">
    <property type="entry name" value="Bbox1"/>
    <property type="match status" value="1"/>
</dbReference>
<dbReference type="Pfam" id="PF13445">
    <property type="entry name" value="zf-RING_UBOX"/>
    <property type="match status" value="1"/>
</dbReference>
<dbReference type="EnsemblMetazoa" id="CapteT217655">
    <property type="protein sequence ID" value="CapteP217655"/>
    <property type="gene ID" value="CapteG217655"/>
</dbReference>
<feature type="domain" description="B box-type" evidence="8">
    <location>
        <begin position="159"/>
        <end position="201"/>
    </location>
</feature>
<dbReference type="InterPro" id="IPR000315">
    <property type="entry name" value="Znf_B-box"/>
</dbReference>
<dbReference type="InterPro" id="IPR017907">
    <property type="entry name" value="Znf_RING_CS"/>
</dbReference>
<evidence type="ECO:0008006" key="11">
    <source>
        <dbReference type="Google" id="ProtNLM"/>
    </source>
</evidence>
<evidence type="ECO:0000256" key="5">
    <source>
        <dbReference type="PROSITE-ProRule" id="PRU00024"/>
    </source>
</evidence>
<accession>X2AMH9</accession>
<proteinExistence type="predicted"/>
<dbReference type="GO" id="GO:0061630">
    <property type="term" value="F:ubiquitin protein ligase activity"/>
    <property type="evidence" value="ECO:0007669"/>
    <property type="project" value="TreeGrafter"/>
</dbReference>
<evidence type="ECO:0000256" key="4">
    <source>
        <dbReference type="ARBA" id="ARBA00022833"/>
    </source>
</evidence>
<dbReference type="InterPro" id="IPR047153">
    <property type="entry name" value="TRIM45/56/19-like"/>
</dbReference>
<dbReference type="PROSITE" id="PS50089">
    <property type="entry name" value="ZF_RING_2"/>
    <property type="match status" value="1"/>
</dbReference>
<name>X2AMH9_CAPTE</name>
<dbReference type="PANTHER" id="PTHR25462:SF291">
    <property type="entry name" value="E3 UBIQUITIN-PROTEIN LIGASE TRIM45"/>
    <property type="match status" value="1"/>
</dbReference>
<dbReference type="Gene3D" id="3.30.160.60">
    <property type="entry name" value="Classic Zinc Finger"/>
    <property type="match status" value="1"/>
</dbReference>
<dbReference type="SUPFAM" id="SSF63825">
    <property type="entry name" value="YWTD domain"/>
    <property type="match status" value="1"/>
</dbReference>
<dbReference type="OMA" id="DRFTAWH"/>
<dbReference type="EMBL" id="AMQN01000203">
    <property type="status" value="NOT_ANNOTATED_CDS"/>
    <property type="molecule type" value="Genomic_DNA"/>
</dbReference>
<evidence type="ECO:0000313" key="9">
    <source>
        <dbReference type="EnsemblMetazoa" id="CapteP217655"/>
    </source>
</evidence>
<feature type="domain" description="RING-type" evidence="7">
    <location>
        <begin position="42"/>
        <end position="88"/>
    </location>
</feature>
<dbReference type="SUPFAM" id="SSF57845">
    <property type="entry name" value="B-box zinc-binding domain"/>
    <property type="match status" value="1"/>
</dbReference>
<dbReference type="Gene3D" id="2.120.10.30">
    <property type="entry name" value="TolB, C-terminal domain"/>
    <property type="match status" value="1"/>
</dbReference>
<reference evidence="10" key="2">
    <citation type="journal article" date="2013" name="Nature">
        <title>Insights into bilaterian evolution from three spiralian genomes.</title>
        <authorList>
            <person name="Simakov O."/>
            <person name="Marletaz F."/>
            <person name="Cho S.J."/>
            <person name="Edsinger-Gonzales E."/>
            <person name="Havlak P."/>
            <person name="Hellsten U."/>
            <person name="Kuo D.H."/>
            <person name="Larsson T."/>
            <person name="Lv J."/>
            <person name="Arendt D."/>
            <person name="Savage R."/>
            <person name="Osoegawa K."/>
            <person name="de Jong P."/>
            <person name="Grimwood J."/>
            <person name="Chapman J.A."/>
            <person name="Shapiro H."/>
            <person name="Aerts A."/>
            <person name="Otillar R.P."/>
            <person name="Terry A.Y."/>
            <person name="Boore J.L."/>
            <person name="Grigoriev I.V."/>
            <person name="Lindberg D.R."/>
            <person name="Seaver E.C."/>
            <person name="Weisblat D.A."/>
            <person name="Putnam N.H."/>
            <person name="Rokhsar D.S."/>
        </authorList>
    </citation>
    <scope>NUCLEOTIDE SEQUENCE</scope>
    <source>
        <strain evidence="10">I ESC-2004</strain>
    </source>
</reference>
<dbReference type="InterPro" id="IPR001841">
    <property type="entry name" value="Znf_RING"/>
</dbReference>
<dbReference type="PROSITE" id="PS00518">
    <property type="entry name" value="ZF_RING_1"/>
    <property type="match status" value="1"/>
</dbReference>
<dbReference type="HOGENOM" id="CLU_008645_6_1_1"/>
<dbReference type="GO" id="GO:0008270">
    <property type="term" value="F:zinc ion binding"/>
    <property type="evidence" value="ECO:0007669"/>
    <property type="project" value="UniProtKB-KW"/>
</dbReference>
<organism evidence="9 10">
    <name type="scientific">Capitella teleta</name>
    <name type="common">Polychaete worm</name>
    <dbReference type="NCBI Taxonomy" id="283909"/>
    <lineage>
        <taxon>Eukaryota</taxon>
        <taxon>Metazoa</taxon>
        <taxon>Spiralia</taxon>
        <taxon>Lophotrochozoa</taxon>
        <taxon>Annelida</taxon>
        <taxon>Polychaeta</taxon>
        <taxon>Sedentaria</taxon>
        <taxon>Scolecida</taxon>
        <taxon>Capitellidae</taxon>
        <taxon>Capitella</taxon>
    </lineage>
</organism>
<dbReference type="InterPro" id="IPR027370">
    <property type="entry name" value="Znf-RING_euk"/>
</dbReference>
<dbReference type="SMART" id="SM00336">
    <property type="entry name" value="BBOX"/>
    <property type="match status" value="1"/>
</dbReference>
<evidence type="ECO:0000259" key="7">
    <source>
        <dbReference type="PROSITE" id="PS50089"/>
    </source>
</evidence>
<dbReference type="SUPFAM" id="SSF57850">
    <property type="entry name" value="RING/U-box"/>
    <property type="match status" value="1"/>
</dbReference>
<reference evidence="9" key="3">
    <citation type="submission" date="2015-06" db="UniProtKB">
        <authorList>
            <consortium name="EnsemblMetazoa"/>
        </authorList>
    </citation>
    <scope>IDENTIFICATION</scope>
</reference>
<evidence type="ECO:0000256" key="6">
    <source>
        <dbReference type="SAM" id="Coils"/>
    </source>
</evidence>
<evidence type="ECO:0000256" key="1">
    <source>
        <dbReference type="ARBA" id="ARBA00022553"/>
    </source>
</evidence>
<dbReference type="InterPro" id="IPR013083">
    <property type="entry name" value="Znf_RING/FYVE/PHD"/>
</dbReference>
<dbReference type="Proteomes" id="UP000014760">
    <property type="component" value="Unassembled WGS sequence"/>
</dbReference>
<keyword evidence="1" id="KW-0597">Phosphoprotein</keyword>
<reference evidence="10" key="1">
    <citation type="submission" date="2012-12" db="EMBL/GenBank/DDBJ databases">
        <authorList>
            <person name="Hellsten U."/>
            <person name="Grimwood J."/>
            <person name="Chapman J.A."/>
            <person name="Shapiro H."/>
            <person name="Aerts A."/>
            <person name="Otillar R.P."/>
            <person name="Terry A.Y."/>
            <person name="Boore J.L."/>
            <person name="Simakov O."/>
            <person name="Marletaz F."/>
            <person name="Cho S.-J."/>
            <person name="Edsinger-Gonzales E."/>
            <person name="Havlak P."/>
            <person name="Kuo D.-H."/>
            <person name="Larsson T."/>
            <person name="Lv J."/>
            <person name="Arendt D."/>
            <person name="Savage R."/>
            <person name="Osoegawa K."/>
            <person name="de Jong P."/>
            <person name="Lindberg D.R."/>
            <person name="Seaver E.C."/>
            <person name="Weisblat D.A."/>
            <person name="Putnam N.H."/>
            <person name="Grigoriev I.V."/>
            <person name="Rokhsar D.S."/>
        </authorList>
    </citation>
    <scope>NUCLEOTIDE SEQUENCE</scope>
    <source>
        <strain evidence="10">I ESC-2004</strain>
    </source>
</reference>
<dbReference type="AlphaFoldDB" id="X2AMH9"/>
<keyword evidence="2" id="KW-0479">Metal-binding</keyword>
<keyword evidence="10" id="KW-1185">Reference proteome</keyword>
<dbReference type="InterPro" id="IPR011042">
    <property type="entry name" value="6-blade_b-propeller_TolB-like"/>
</dbReference>
<dbReference type="OrthoDB" id="111250at2759"/>
<dbReference type="Pfam" id="PF00643">
    <property type="entry name" value="zf-B_box"/>
    <property type="match status" value="1"/>
</dbReference>
<dbReference type="Gene3D" id="3.30.40.10">
    <property type="entry name" value="Zinc/RING finger domain, C3HC4 (zinc finger)"/>
    <property type="match status" value="1"/>
</dbReference>
<evidence type="ECO:0000256" key="3">
    <source>
        <dbReference type="ARBA" id="ARBA00022771"/>
    </source>
</evidence>
<keyword evidence="4" id="KW-0862">Zinc</keyword>
<feature type="coiled-coil region" evidence="6">
    <location>
        <begin position="241"/>
        <end position="268"/>
    </location>
</feature>
<evidence type="ECO:0000313" key="10">
    <source>
        <dbReference type="Proteomes" id="UP000014760"/>
    </source>
</evidence>
<evidence type="ECO:0000259" key="8">
    <source>
        <dbReference type="PROSITE" id="PS50119"/>
    </source>
</evidence>
<dbReference type="SMART" id="SM00184">
    <property type="entry name" value="RING"/>
    <property type="match status" value="1"/>
</dbReference>